<dbReference type="AlphaFoldDB" id="A0A183Q416"/>
<dbReference type="Proteomes" id="UP000269396">
    <property type="component" value="Unassembled WGS sequence"/>
</dbReference>
<organism evidence="1 2">
    <name type="scientific">Schistosoma mattheei</name>
    <dbReference type="NCBI Taxonomy" id="31246"/>
    <lineage>
        <taxon>Eukaryota</taxon>
        <taxon>Metazoa</taxon>
        <taxon>Spiralia</taxon>
        <taxon>Lophotrochozoa</taxon>
        <taxon>Platyhelminthes</taxon>
        <taxon>Trematoda</taxon>
        <taxon>Digenea</taxon>
        <taxon>Strigeidida</taxon>
        <taxon>Schistosomatoidea</taxon>
        <taxon>Schistosomatidae</taxon>
        <taxon>Schistosoma</taxon>
    </lineage>
</organism>
<sequence>MVRQNDQKVREFIPELQKQAAKCNFGDQLHVQLRDRLTAGINIPNLERELLRMPNCSFQDARTACINYEAVNELDIQSMKISNALLSRHDELQSQGQSNSRSFNSDSYSRVNMKGVSTRNYKANHRGEMKFGKCLSCGKIHSRNSCAFRNAKCFKCGKIRHIQSVCKATVHFASSSTKSCNLNLNNSDVSSDHLSLSTISKGNAHIQK</sequence>
<evidence type="ECO:0000313" key="2">
    <source>
        <dbReference type="Proteomes" id="UP000269396"/>
    </source>
</evidence>
<gene>
    <name evidence="1" type="ORF">SMTD_LOCUS21352</name>
</gene>
<protein>
    <submittedName>
        <fullName evidence="1">Uncharacterized protein</fullName>
    </submittedName>
</protein>
<keyword evidence="2" id="KW-1185">Reference proteome</keyword>
<name>A0A183Q416_9TREM</name>
<evidence type="ECO:0000313" key="1">
    <source>
        <dbReference type="EMBL" id="VDP84679.1"/>
    </source>
</evidence>
<accession>A0A183Q416</accession>
<reference evidence="1 2" key="1">
    <citation type="submission" date="2018-11" db="EMBL/GenBank/DDBJ databases">
        <authorList>
            <consortium name="Pathogen Informatics"/>
        </authorList>
    </citation>
    <scope>NUCLEOTIDE SEQUENCE [LARGE SCALE GENOMIC DNA]</scope>
    <source>
        <strain>Denwood</strain>
        <strain evidence="2">Zambia</strain>
    </source>
</reference>
<proteinExistence type="predicted"/>
<dbReference type="EMBL" id="UZAL01047056">
    <property type="protein sequence ID" value="VDP84679.1"/>
    <property type="molecule type" value="Genomic_DNA"/>
</dbReference>
<dbReference type="Gene3D" id="4.10.60.10">
    <property type="entry name" value="Zinc finger, CCHC-type"/>
    <property type="match status" value="1"/>
</dbReference>
<dbReference type="STRING" id="31246.A0A183Q416"/>